<dbReference type="SUPFAM" id="SSF53474">
    <property type="entry name" value="alpha/beta-Hydrolases"/>
    <property type="match status" value="1"/>
</dbReference>
<keyword evidence="2" id="KW-0378">Hydrolase</keyword>
<accession>A0ABV5ZW91</accession>
<feature type="domain" description="AB hydrolase-1" evidence="1">
    <location>
        <begin position="17"/>
        <end position="224"/>
    </location>
</feature>
<evidence type="ECO:0000259" key="1">
    <source>
        <dbReference type="Pfam" id="PF12697"/>
    </source>
</evidence>
<dbReference type="Proteomes" id="UP001589693">
    <property type="component" value="Unassembled WGS sequence"/>
</dbReference>
<dbReference type="Gene3D" id="3.40.50.1820">
    <property type="entry name" value="alpha/beta hydrolase"/>
    <property type="match status" value="1"/>
</dbReference>
<proteinExistence type="predicted"/>
<dbReference type="InterPro" id="IPR029058">
    <property type="entry name" value="AB_hydrolase_fold"/>
</dbReference>
<keyword evidence="3" id="KW-1185">Reference proteome</keyword>
<sequence length="247" mass="25800">MSRVLRHAHGSGDPVTLVVPGLGTTPGEARLPASGLSGTRVVLTLPGHGDAPDAPSGYWRYERVADDVDAIAAEVGATAAIGTSLGAAALINLVAREPRRFERLALLIPAALDRPRTDPDLPLLRQAAAVARGDRDELRELVLEHLPAGIDLGDYVETRIDALLRLGDALVALPGQAPLTDPAQVADVTADVLVIAATGDGQHPQEVGAAVAAAFPRGRLEVLPTPAPLITHRPRVRALLGEWLRGV</sequence>
<dbReference type="InterPro" id="IPR000073">
    <property type="entry name" value="AB_hydrolase_1"/>
</dbReference>
<name>A0ABV5ZW91_9PSEU</name>
<evidence type="ECO:0000313" key="3">
    <source>
        <dbReference type="Proteomes" id="UP001589693"/>
    </source>
</evidence>
<organism evidence="2 3">
    <name type="scientific">Allokutzneria oryzae</name>
    <dbReference type="NCBI Taxonomy" id="1378989"/>
    <lineage>
        <taxon>Bacteria</taxon>
        <taxon>Bacillati</taxon>
        <taxon>Actinomycetota</taxon>
        <taxon>Actinomycetes</taxon>
        <taxon>Pseudonocardiales</taxon>
        <taxon>Pseudonocardiaceae</taxon>
        <taxon>Allokutzneria</taxon>
    </lineage>
</organism>
<dbReference type="EMBL" id="JBHLZU010000011">
    <property type="protein sequence ID" value="MFB9905162.1"/>
    <property type="molecule type" value="Genomic_DNA"/>
</dbReference>
<reference evidence="2 3" key="1">
    <citation type="submission" date="2024-09" db="EMBL/GenBank/DDBJ databases">
        <authorList>
            <person name="Sun Q."/>
            <person name="Mori K."/>
        </authorList>
    </citation>
    <scope>NUCLEOTIDE SEQUENCE [LARGE SCALE GENOMIC DNA]</scope>
    <source>
        <strain evidence="2 3">TBRC 7907</strain>
    </source>
</reference>
<gene>
    <name evidence="2" type="ORF">ACFFQA_14595</name>
</gene>
<evidence type="ECO:0000313" key="2">
    <source>
        <dbReference type="EMBL" id="MFB9905162.1"/>
    </source>
</evidence>
<dbReference type="Pfam" id="PF12697">
    <property type="entry name" value="Abhydrolase_6"/>
    <property type="match status" value="1"/>
</dbReference>
<protein>
    <submittedName>
        <fullName evidence="2">Alpha/beta fold hydrolase</fullName>
    </submittedName>
</protein>
<dbReference type="RefSeq" id="WP_377852462.1">
    <property type="nucleotide sequence ID" value="NZ_JBHLZU010000011.1"/>
</dbReference>
<dbReference type="GO" id="GO:0016787">
    <property type="term" value="F:hydrolase activity"/>
    <property type="evidence" value="ECO:0007669"/>
    <property type="project" value="UniProtKB-KW"/>
</dbReference>
<comment type="caution">
    <text evidence="2">The sequence shown here is derived from an EMBL/GenBank/DDBJ whole genome shotgun (WGS) entry which is preliminary data.</text>
</comment>